<keyword evidence="2" id="KW-1185">Reference proteome</keyword>
<organism evidence="1 2">
    <name type="scientific">Mucilaginibacter angelicae</name>
    <dbReference type="NCBI Taxonomy" id="869718"/>
    <lineage>
        <taxon>Bacteria</taxon>
        <taxon>Pseudomonadati</taxon>
        <taxon>Bacteroidota</taxon>
        <taxon>Sphingobacteriia</taxon>
        <taxon>Sphingobacteriales</taxon>
        <taxon>Sphingobacteriaceae</taxon>
        <taxon>Mucilaginibacter</taxon>
    </lineage>
</organism>
<dbReference type="EMBL" id="JBHLTS010000015">
    <property type="protein sequence ID" value="MFC0513548.1"/>
    <property type="molecule type" value="Genomic_DNA"/>
</dbReference>
<dbReference type="RefSeq" id="WP_377021412.1">
    <property type="nucleotide sequence ID" value="NZ_JBHLTS010000015.1"/>
</dbReference>
<evidence type="ECO:0000313" key="1">
    <source>
        <dbReference type="EMBL" id="MFC0513548.1"/>
    </source>
</evidence>
<comment type="caution">
    <text evidence="1">The sequence shown here is derived from an EMBL/GenBank/DDBJ whole genome shotgun (WGS) entry which is preliminary data.</text>
</comment>
<evidence type="ECO:0000313" key="2">
    <source>
        <dbReference type="Proteomes" id="UP001589828"/>
    </source>
</evidence>
<protein>
    <submittedName>
        <fullName evidence="1">Uncharacterized protein</fullName>
    </submittedName>
</protein>
<accession>A0ABV6L382</accession>
<dbReference type="Proteomes" id="UP001589828">
    <property type="component" value="Unassembled WGS sequence"/>
</dbReference>
<reference evidence="1 2" key="1">
    <citation type="submission" date="2024-09" db="EMBL/GenBank/DDBJ databases">
        <authorList>
            <person name="Sun Q."/>
            <person name="Mori K."/>
        </authorList>
    </citation>
    <scope>NUCLEOTIDE SEQUENCE [LARGE SCALE GENOMIC DNA]</scope>
    <source>
        <strain evidence="1 2">NCAIM B.02415</strain>
    </source>
</reference>
<gene>
    <name evidence="1" type="ORF">ACFFGT_05025</name>
</gene>
<name>A0ABV6L382_9SPHI</name>
<proteinExistence type="predicted"/>
<sequence>MTLEEFNSLSPKEKEIAAMSGNFIADRREAGLTIALYGVDRFYVELWYDSATNEITMLHSFQSLKKLAPYLDRVKFEL</sequence>